<dbReference type="Proteomes" id="UP000778523">
    <property type="component" value="Unassembled WGS sequence"/>
</dbReference>
<gene>
    <name evidence="3" type="ORF">HJ583_018520</name>
</gene>
<reference evidence="3 4" key="1">
    <citation type="submission" date="2020-06" db="EMBL/GenBank/DDBJ databases">
        <title>Draft genome of Uliginosibacterium sp. IMCC34675.</title>
        <authorList>
            <person name="Song J."/>
        </authorList>
    </citation>
    <scope>NUCLEOTIDE SEQUENCE [LARGE SCALE GENOMIC DNA]</scope>
    <source>
        <strain evidence="3 4">IMCC34675</strain>
    </source>
</reference>
<keyword evidence="4" id="KW-1185">Reference proteome</keyword>
<name>A0ABX2IJL9_9RHOO</name>
<evidence type="ECO:0000256" key="1">
    <source>
        <dbReference type="SAM" id="Phobius"/>
    </source>
</evidence>
<evidence type="ECO:0000313" key="3">
    <source>
        <dbReference type="EMBL" id="NSL57031.1"/>
    </source>
</evidence>
<feature type="domain" description="DUF4349" evidence="2">
    <location>
        <begin position="64"/>
        <end position="271"/>
    </location>
</feature>
<proteinExistence type="predicted"/>
<dbReference type="PROSITE" id="PS51257">
    <property type="entry name" value="PROKAR_LIPOPROTEIN"/>
    <property type="match status" value="1"/>
</dbReference>
<dbReference type="RefSeq" id="WP_170023298.1">
    <property type="nucleotide sequence ID" value="NZ_JABCSC020000007.1"/>
</dbReference>
<accession>A0ABX2IJL9</accession>
<comment type="caution">
    <text evidence="3">The sequence shown here is derived from an EMBL/GenBank/DDBJ whole genome shotgun (WGS) entry which is preliminary data.</text>
</comment>
<evidence type="ECO:0000259" key="2">
    <source>
        <dbReference type="Pfam" id="PF14257"/>
    </source>
</evidence>
<dbReference type="Pfam" id="PF14257">
    <property type="entry name" value="DUF4349"/>
    <property type="match status" value="1"/>
</dbReference>
<keyword evidence="1" id="KW-1133">Transmembrane helix</keyword>
<dbReference type="InterPro" id="IPR025645">
    <property type="entry name" value="DUF4349"/>
</dbReference>
<organism evidence="3 4">
    <name type="scientific">Uliginosibacterium aquaticum</name>
    <dbReference type="NCBI Taxonomy" id="2731212"/>
    <lineage>
        <taxon>Bacteria</taxon>
        <taxon>Pseudomonadati</taxon>
        <taxon>Pseudomonadota</taxon>
        <taxon>Betaproteobacteria</taxon>
        <taxon>Rhodocyclales</taxon>
        <taxon>Zoogloeaceae</taxon>
        <taxon>Uliginosibacterium</taxon>
    </lineage>
</organism>
<keyword evidence="1" id="KW-0472">Membrane</keyword>
<sequence length="284" mass="31094">MMRKLVSGICVLLVLVLVLAACGRKEEMAAAPMLAAAPAVEMARKLEAPQTDAGQPASVPRHIELRHNVVIEVAEDRLEALWRAQLEACQLPACEVVAAGIANQRGDMASANLALRIVPGRAGELLATLRGLGKLAQHEMSQNDRTNEVVDRQARLANQKALRDRLRGLLAGRVDKVRDLLEVERELARVQGEIDSLEGQMRATLAVTEKVSFDIQFRAPASLSQPGSWEPLREAWRRLGSTFAESLAMLMYFLVGGLPWFAVGAAVLWGGRRLWRARKSGPKS</sequence>
<keyword evidence="1" id="KW-0812">Transmembrane</keyword>
<feature type="transmembrane region" description="Helical" evidence="1">
    <location>
        <begin position="247"/>
        <end position="269"/>
    </location>
</feature>
<protein>
    <submittedName>
        <fullName evidence="3">DUF4349 domain-containing protein</fullName>
    </submittedName>
</protein>
<dbReference type="EMBL" id="JABCSC020000007">
    <property type="protein sequence ID" value="NSL57031.1"/>
    <property type="molecule type" value="Genomic_DNA"/>
</dbReference>
<evidence type="ECO:0000313" key="4">
    <source>
        <dbReference type="Proteomes" id="UP000778523"/>
    </source>
</evidence>